<feature type="transmembrane region" description="Helical" evidence="6">
    <location>
        <begin position="239"/>
        <end position="257"/>
    </location>
</feature>
<feature type="transmembrane region" description="Helical" evidence="6">
    <location>
        <begin position="359"/>
        <end position="377"/>
    </location>
</feature>
<comment type="subcellular location">
    <subcellularLocation>
        <location evidence="1">Cell membrane</location>
        <topology evidence="1">Multi-pass membrane protein</topology>
    </subcellularLocation>
</comment>
<dbReference type="PANTHER" id="PTHR23513:SF6">
    <property type="entry name" value="MAJOR FACILITATOR SUPERFAMILY ASSOCIATED DOMAIN-CONTAINING PROTEIN"/>
    <property type="match status" value="1"/>
</dbReference>
<reference evidence="7 10" key="2">
    <citation type="submission" date="2021-01" db="EMBL/GenBank/DDBJ databases">
        <title>Whole genome shotgun sequence of Actinoplanes lobatus NBRC 12513.</title>
        <authorList>
            <person name="Komaki H."/>
            <person name="Tamura T."/>
        </authorList>
    </citation>
    <scope>NUCLEOTIDE SEQUENCE [LARGE SCALE GENOMIC DNA]</scope>
    <source>
        <strain evidence="7 10">NBRC 12513</strain>
    </source>
</reference>
<feature type="transmembrane region" description="Helical" evidence="6">
    <location>
        <begin position="327"/>
        <end position="353"/>
    </location>
</feature>
<dbReference type="InterPro" id="IPR036259">
    <property type="entry name" value="MFS_trans_sf"/>
</dbReference>
<organism evidence="8 9">
    <name type="scientific">Actinoplanes lobatus</name>
    <dbReference type="NCBI Taxonomy" id="113568"/>
    <lineage>
        <taxon>Bacteria</taxon>
        <taxon>Bacillati</taxon>
        <taxon>Actinomycetota</taxon>
        <taxon>Actinomycetes</taxon>
        <taxon>Micromonosporales</taxon>
        <taxon>Micromonosporaceae</taxon>
        <taxon>Actinoplanes</taxon>
    </lineage>
</organism>
<feature type="transmembrane region" description="Helical" evidence="6">
    <location>
        <begin position="206"/>
        <end position="227"/>
    </location>
</feature>
<evidence type="ECO:0000256" key="3">
    <source>
        <dbReference type="ARBA" id="ARBA00022692"/>
    </source>
</evidence>
<evidence type="ECO:0000313" key="10">
    <source>
        <dbReference type="Proteomes" id="UP000631312"/>
    </source>
</evidence>
<dbReference type="Gene3D" id="1.20.1250.20">
    <property type="entry name" value="MFS general substrate transporter like domains"/>
    <property type="match status" value="1"/>
</dbReference>
<accession>A0A7W7HLS4</accession>
<dbReference type="GO" id="GO:0022857">
    <property type="term" value="F:transmembrane transporter activity"/>
    <property type="evidence" value="ECO:0007669"/>
    <property type="project" value="InterPro"/>
</dbReference>
<feature type="transmembrane region" description="Helical" evidence="6">
    <location>
        <begin position="294"/>
        <end position="315"/>
    </location>
</feature>
<evidence type="ECO:0000256" key="2">
    <source>
        <dbReference type="ARBA" id="ARBA00022475"/>
    </source>
</evidence>
<dbReference type="InterPro" id="IPR011701">
    <property type="entry name" value="MFS"/>
</dbReference>
<evidence type="ECO:0000256" key="4">
    <source>
        <dbReference type="ARBA" id="ARBA00022989"/>
    </source>
</evidence>
<dbReference type="GO" id="GO:0005886">
    <property type="term" value="C:plasma membrane"/>
    <property type="evidence" value="ECO:0007669"/>
    <property type="project" value="UniProtKB-SubCell"/>
</dbReference>
<dbReference type="EMBL" id="JACHNC010000001">
    <property type="protein sequence ID" value="MBB4752864.1"/>
    <property type="molecule type" value="Genomic_DNA"/>
</dbReference>
<feature type="transmembrane region" description="Helical" evidence="6">
    <location>
        <begin position="33"/>
        <end position="52"/>
    </location>
</feature>
<dbReference type="CDD" id="cd06173">
    <property type="entry name" value="MFS_MefA_like"/>
    <property type="match status" value="1"/>
</dbReference>
<evidence type="ECO:0000256" key="6">
    <source>
        <dbReference type="SAM" id="Phobius"/>
    </source>
</evidence>
<keyword evidence="4 6" id="KW-1133">Transmembrane helix</keyword>
<name>A0A7W7HLS4_9ACTN</name>
<dbReference type="PANTHER" id="PTHR23513">
    <property type="entry name" value="INTEGRAL MEMBRANE EFFLUX PROTEIN-RELATED"/>
    <property type="match status" value="1"/>
</dbReference>
<dbReference type="AlphaFoldDB" id="A0A7W7HLS4"/>
<evidence type="ECO:0000313" key="9">
    <source>
        <dbReference type="Proteomes" id="UP000590511"/>
    </source>
</evidence>
<keyword evidence="2" id="KW-1003">Cell membrane</keyword>
<evidence type="ECO:0000256" key="5">
    <source>
        <dbReference type="ARBA" id="ARBA00023136"/>
    </source>
</evidence>
<feature type="transmembrane region" description="Helical" evidence="6">
    <location>
        <begin position="86"/>
        <end position="109"/>
    </location>
</feature>
<sequence length="393" mass="41221">MSTLGTWLGFGAFPLIAIRVLHSGPIEVSLLSATGLAVGAVVAVPLGPWVEFRRKRPVMITMDLIRFAALVSVPTAYAFGRLTFAQLLAVSIVAAAADITFKAAGGAYLKTVVPRADLLVANGRFEATTWTATVVGPPLGNAAIGLFGPVVTVAVDAVSYLLSALSIRAIGGREPRPGPAGGSRPHAGNLLDGWRHILAHPALRPLFLNTVLVNGLILATAPLLAVLMLDQLDFAPWQYGLAFGLPCLGGLIGSRLAQPLVTRFGQHRILLTAGALRACWPLGLAFVGPGTAGLVLVIAVQFGLVTCVGVFNPVFVTYRLEQTPVNLVVRTLSAWSVTSNATIAALTALWGLLATVTSPRTAIAIAGCLILITPLLLPRRDRTEKHEPVPIHP</sequence>
<feature type="transmembrane region" description="Helical" evidence="6">
    <location>
        <begin position="64"/>
        <end position="80"/>
    </location>
</feature>
<evidence type="ECO:0000313" key="8">
    <source>
        <dbReference type="EMBL" id="MBB4752864.1"/>
    </source>
</evidence>
<dbReference type="Proteomes" id="UP000631312">
    <property type="component" value="Unassembled WGS sequence"/>
</dbReference>
<gene>
    <name evidence="7" type="ORF">Alo02nite_23710</name>
    <name evidence="8" type="ORF">BJ964_007025</name>
</gene>
<proteinExistence type="predicted"/>
<evidence type="ECO:0000256" key="1">
    <source>
        <dbReference type="ARBA" id="ARBA00004651"/>
    </source>
</evidence>
<dbReference type="EMBL" id="BOMP01000034">
    <property type="protein sequence ID" value="GIE39473.1"/>
    <property type="molecule type" value="Genomic_DNA"/>
</dbReference>
<keyword evidence="10" id="KW-1185">Reference proteome</keyword>
<dbReference type="Pfam" id="PF07690">
    <property type="entry name" value="MFS_1"/>
    <property type="match status" value="1"/>
</dbReference>
<protein>
    <submittedName>
        <fullName evidence="7">MFS transporter</fullName>
    </submittedName>
    <submittedName>
        <fullName evidence="8">Putative MFS family arabinose efflux permease</fullName>
    </submittedName>
</protein>
<dbReference type="Proteomes" id="UP000590511">
    <property type="component" value="Unassembled WGS sequence"/>
</dbReference>
<feature type="transmembrane region" description="Helical" evidence="6">
    <location>
        <begin position="269"/>
        <end position="288"/>
    </location>
</feature>
<keyword evidence="5 6" id="KW-0472">Membrane</keyword>
<evidence type="ECO:0000313" key="7">
    <source>
        <dbReference type="EMBL" id="GIE39473.1"/>
    </source>
</evidence>
<comment type="caution">
    <text evidence="8">The sequence shown here is derived from an EMBL/GenBank/DDBJ whole genome shotgun (WGS) entry which is preliminary data.</text>
</comment>
<dbReference type="SUPFAM" id="SSF103473">
    <property type="entry name" value="MFS general substrate transporter"/>
    <property type="match status" value="1"/>
</dbReference>
<reference evidence="8 9" key="1">
    <citation type="submission" date="2020-08" db="EMBL/GenBank/DDBJ databases">
        <title>Sequencing the genomes of 1000 actinobacteria strains.</title>
        <authorList>
            <person name="Klenk H.-P."/>
        </authorList>
    </citation>
    <scope>NUCLEOTIDE SEQUENCE [LARGE SCALE GENOMIC DNA]</scope>
    <source>
        <strain evidence="8 9">DSM 43150</strain>
    </source>
</reference>
<keyword evidence="3 6" id="KW-0812">Transmembrane</keyword>